<gene>
    <name evidence="4" type="ORF">ACFQ0F_09595</name>
</gene>
<name>A0ABW3HIP8_9GAMM</name>
<dbReference type="InterPro" id="IPR029058">
    <property type="entry name" value="AB_hydrolase_fold"/>
</dbReference>
<dbReference type="InterPro" id="IPR000383">
    <property type="entry name" value="Xaa-Pro-like_dom"/>
</dbReference>
<feature type="chain" id="PRO_5047265773" evidence="2">
    <location>
        <begin position="21"/>
        <end position="685"/>
    </location>
</feature>
<protein>
    <submittedName>
        <fullName evidence="4">CocE/NonD family hydrolase</fullName>
    </submittedName>
</protein>
<comment type="caution">
    <text evidence="4">The sequence shown here is derived from an EMBL/GenBank/DDBJ whole genome shotgun (WGS) entry which is preliminary data.</text>
</comment>
<dbReference type="Pfam" id="PF02129">
    <property type="entry name" value="Peptidase_S15"/>
    <property type="match status" value="1"/>
</dbReference>
<dbReference type="RefSeq" id="WP_379071544.1">
    <property type="nucleotide sequence ID" value="NZ_JBHTIT010000001.1"/>
</dbReference>
<feature type="region of interest" description="Disordered" evidence="1">
    <location>
        <begin position="24"/>
        <end position="68"/>
    </location>
</feature>
<evidence type="ECO:0000313" key="5">
    <source>
        <dbReference type="Proteomes" id="UP001597044"/>
    </source>
</evidence>
<keyword evidence="5" id="KW-1185">Reference proteome</keyword>
<sequence length="685" mass="72028">MRIAHTLSLLALAVSLAACGGSSGSGSFSSNGDGDPQGDNTGGEGDNTGGGDDTGGGDGGTPPTANRIVNFERPGATFDTLEANTASCATKVRLDGGRSYQITLPSASGETISFQIIEPKKIDCVKGNPLVLHGHGFGGARTEDPKGGFLERLQDNGYAVISIDQRGFNDSTGTVRVMDPDYEGQDLIQIFDWAEKNLDYLVYERPSEASPYNVVAGANGGSYGGMYQMLLHNIDPKNRLDVLTPDITPHDLRTSLYPGGAVKSAWVALLVVGGEAGANQPIISGLDPAIKETLVKGVTSNEIPAPSLNFFYYHSAKYFGADDGTDISNMDFLTSMLSPPTKPIYVGDKKPAPKKVDILFSQGMRDTLFNFNEAWGNYQAYKNLGGDVRLMTHEGGHILPGTQTVIGALGPLNMLTDPLLGGLNSAGFSLPELQKPGGRNNCGTLSRDDANLAFLNDKLNPPQKQVANLATATALAQLKTTVCLSLNDSPGEAVFVNPALIAPKRVETNIPASMIPVPNTALGLTSLLLPTFIPLEGFNGPLTIGGIGQLNVKLNNILEPLNGCDLPLGLPAELTDNIPAPLSGLLGLLPVKLPIRACDAIVLVGFGAKKGMAAPRLIDEQMQPLRGLGEHKVSMVGVAEKLAEGEQLGLMVYGYNLQYLTSLSRDLLVPGVTISGTVEVPVLAN</sequence>
<dbReference type="Proteomes" id="UP001597044">
    <property type="component" value="Unassembled WGS sequence"/>
</dbReference>
<feature type="compositionally biased region" description="Gly residues" evidence="1">
    <location>
        <begin position="40"/>
        <end position="60"/>
    </location>
</feature>
<dbReference type="EMBL" id="JBHTIT010000001">
    <property type="protein sequence ID" value="MFD0950637.1"/>
    <property type="molecule type" value="Genomic_DNA"/>
</dbReference>
<proteinExistence type="predicted"/>
<feature type="domain" description="Xaa-Pro dipeptidyl-peptidase-like" evidence="3">
    <location>
        <begin position="153"/>
        <end position="398"/>
    </location>
</feature>
<evidence type="ECO:0000256" key="1">
    <source>
        <dbReference type="SAM" id="MobiDB-lite"/>
    </source>
</evidence>
<keyword evidence="4" id="KW-0378">Hydrolase</keyword>
<keyword evidence="2" id="KW-0732">Signal</keyword>
<accession>A0ABW3HIP8</accession>
<evidence type="ECO:0000256" key="2">
    <source>
        <dbReference type="SAM" id="SignalP"/>
    </source>
</evidence>
<evidence type="ECO:0000259" key="3">
    <source>
        <dbReference type="Pfam" id="PF02129"/>
    </source>
</evidence>
<dbReference type="SUPFAM" id="SSF53474">
    <property type="entry name" value="alpha/beta-Hydrolases"/>
    <property type="match status" value="1"/>
</dbReference>
<reference evidence="5" key="1">
    <citation type="journal article" date="2019" name="Int. J. Syst. Evol. Microbiol.">
        <title>The Global Catalogue of Microorganisms (GCM) 10K type strain sequencing project: providing services to taxonomists for standard genome sequencing and annotation.</title>
        <authorList>
            <consortium name="The Broad Institute Genomics Platform"/>
            <consortium name="The Broad Institute Genome Sequencing Center for Infectious Disease"/>
            <person name="Wu L."/>
            <person name="Ma J."/>
        </authorList>
    </citation>
    <scope>NUCLEOTIDE SEQUENCE [LARGE SCALE GENOMIC DNA]</scope>
    <source>
        <strain evidence="5">CCUG 63419</strain>
    </source>
</reference>
<evidence type="ECO:0000313" key="4">
    <source>
        <dbReference type="EMBL" id="MFD0950637.1"/>
    </source>
</evidence>
<feature type="signal peptide" evidence="2">
    <location>
        <begin position="1"/>
        <end position="20"/>
    </location>
</feature>
<dbReference type="GO" id="GO:0016787">
    <property type="term" value="F:hydrolase activity"/>
    <property type="evidence" value="ECO:0007669"/>
    <property type="project" value="UniProtKB-KW"/>
</dbReference>
<organism evidence="4 5">
    <name type="scientific">Paraperlucidibaca wandonensis</name>
    <dbReference type="NCBI Taxonomy" id="1268273"/>
    <lineage>
        <taxon>Bacteria</taxon>
        <taxon>Pseudomonadati</taxon>
        <taxon>Pseudomonadota</taxon>
        <taxon>Gammaproteobacteria</taxon>
        <taxon>Moraxellales</taxon>
        <taxon>Moraxellaceae</taxon>
        <taxon>Paraperlucidibaca</taxon>
    </lineage>
</organism>
<dbReference type="PROSITE" id="PS51257">
    <property type="entry name" value="PROKAR_LIPOPROTEIN"/>
    <property type="match status" value="1"/>
</dbReference>
<dbReference type="Gene3D" id="3.40.50.1820">
    <property type="entry name" value="alpha/beta hydrolase"/>
    <property type="match status" value="1"/>
</dbReference>